<name>A0A915KT97_ROMCU</name>
<dbReference type="Proteomes" id="UP000887565">
    <property type="component" value="Unplaced"/>
</dbReference>
<protein>
    <submittedName>
        <fullName evidence="2">Uncharacterized protein</fullName>
    </submittedName>
</protein>
<sequence length="73" mass="8378">MAKWDKNVRVQRGMNNFDTNTIVHALAIKKLLCKAFYVPEIFPGLKYYLRNPKVTHQQDAGVTAAEGLRCDLR</sequence>
<organism evidence="1 2">
    <name type="scientific">Romanomermis culicivorax</name>
    <name type="common">Nematode worm</name>
    <dbReference type="NCBI Taxonomy" id="13658"/>
    <lineage>
        <taxon>Eukaryota</taxon>
        <taxon>Metazoa</taxon>
        <taxon>Ecdysozoa</taxon>
        <taxon>Nematoda</taxon>
        <taxon>Enoplea</taxon>
        <taxon>Dorylaimia</taxon>
        <taxon>Mermithida</taxon>
        <taxon>Mermithoidea</taxon>
        <taxon>Mermithidae</taxon>
        <taxon>Romanomermis</taxon>
    </lineage>
</organism>
<accession>A0A915KT97</accession>
<dbReference type="AlphaFoldDB" id="A0A915KT97"/>
<reference evidence="2" key="1">
    <citation type="submission" date="2022-11" db="UniProtKB">
        <authorList>
            <consortium name="WormBaseParasite"/>
        </authorList>
    </citation>
    <scope>IDENTIFICATION</scope>
</reference>
<dbReference type="WBParaSite" id="nRc.2.0.1.t42134-RA">
    <property type="protein sequence ID" value="nRc.2.0.1.t42134-RA"/>
    <property type="gene ID" value="nRc.2.0.1.g42134"/>
</dbReference>
<keyword evidence="1" id="KW-1185">Reference proteome</keyword>
<evidence type="ECO:0000313" key="2">
    <source>
        <dbReference type="WBParaSite" id="nRc.2.0.1.t42134-RA"/>
    </source>
</evidence>
<proteinExistence type="predicted"/>
<evidence type="ECO:0000313" key="1">
    <source>
        <dbReference type="Proteomes" id="UP000887565"/>
    </source>
</evidence>